<reference evidence="1" key="1">
    <citation type="submission" date="2015-12" db="EMBL/GenBank/DDBJ databases">
        <title>Gene expression during late stages of embryo sac development: a critical building block for successful pollen-pistil interactions.</title>
        <authorList>
            <person name="Liu Y."/>
            <person name="Joly V."/>
            <person name="Sabar M."/>
            <person name="Matton D.P."/>
        </authorList>
    </citation>
    <scope>NUCLEOTIDE SEQUENCE</scope>
</reference>
<evidence type="ECO:0000313" key="1">
    <source>
        <dbReference type="EMBL" id="JAP14094.1"/>
    </source>
</evidence>
<accession>A0A0V0H137</accession>
<protein>
    <submittedName>
        <fullName evidence="1">Putative ovule protein</fullName>
    </submittedName>
</protein>
<proteinExistence type="predicted"/>
<sequence length="127" mass="14713">MGLDIFSEIKNFEEASKRVCYLLETLKDCFLLSQGSDKNHVKMHDVVRDLAISIASIGEHNFMVSHHVNSEEFPRKDSYEHFSHMSIVANKFDELPCPIVCPKLKLLMLKILVLESHSNYRTIFLME</sequence>
<organism evidence="1">
    <name type="scientific">Solanum chacoense</name>
    <name type="common">Chaco potato</name>
    <dbReference type="NCBI Taxonomy" id="4108"/>
    <lineage>
        <taxon>Eukaryota</taxon>
        <taxon>Viridiplantae</taxon>
        <taxon>Streptophyta</taxon>
        <taxon>Embryophyta</taxon>
        <taxon>Tracheophyta</taxon>
        <taxon>Spermatophyta</taxon>
        <taxon>Magnoliopsida</taxon>
        <taxon>eudicotyledons</taxon>
        <taxon>Gunneridae</taxon>
        <taxon>Pentapetalae</taxon>
        <taxon>asterids</taxon>
        <taxon>lamiids</taxon>
        <taxon>Solanales</taxon>
        <taxon>Solanaceae</taxon>
        <taxon>Solanoideae</taxon>
        <taxon>Solaneae</taxon>
        <taxon>Solanum</taxon>
    </lineage>
</organism>
<dbReference type="EMBL" id="GEDG01027063">
    <property type="protein sequence ID" value="JAP14094.1"/>
    <property type="molecule type" value="Transcribed_RNA"/>
</dbReference>
<dbReference type="AlphaFoldDB" id="A0A0V0H137"/>
<name>A0A0V0H137_SOLCH</name>